<evidence type="ECO:0000313" key="3">
    <source>
        <dbReference type="Proteomes" id="UP000503222"/>
    </source>
</evidence>
<dbReference type="Proteomes" id="UP000503222">
    <property type="component" value="Chromosome"/>
</dbReference>
<keyword evidence="3" id="KW-1185">Reference proteome</keyword>
<dbReference type="EMBL" id="CP049869">
    <property type="protein sequence ID" value="QIK78075.1"/>
    <property type="molecule type" value="Genomic_DNA"/>
</dbReference>
<dbReference type="KEGG" id="spii:G7077_03255"/>
<gene>
    <name evidence="2" type="ORF">G7077_03255</name>
</gene>
<keyword evidence="1" id="KW-0175">Coiled coil</keyword>
<organism evidence="2 3">
    <name type="scientific">Sphingomonas piscis</name>
    <dbReference type="NCBI Taxonomy" id="2714943"/>
    <lineage>
        <taxon>Bacteria</taxon>
        <taxon>Pseudomonadati</taxon>
        <taxon>Pseudomonadota</taxon>
        <taxon>Alphaproteobacteria</taxon>
        <taxon>Sphingomonadales</taxon>
        <taxon>Sphingomonadaceae</taxon>
        <taxon>Sphingomonas</taxon>
    </lineage>
</organism>
<name>A0A6G7YMV1_9SPHN</name>
<proteinExistence type="predicted"/>
<sequence>MTMLRAEASRELELREALQAQLVEANKEIVASWNRRKEISAVNGNLRTKLSEATAELKQLRSELKKLKSELQTRHEELAAMQRYVVEASISGKAKKLSRRAKGFVRKLFK</sequence>
<evidence type="ECO:0000256" key="1">
    <source>
        <dbReference type="SAM" id="Coils"/>
    </source>
</evidence>
<feature type="coiled-coil region" evidence="1">
    <location>
        <begin position="8"/>
        <end position="81"/>
    </location>
</feature>
<dbReference type="AlphaFoldDB" id="A0A6G7YMV1"/>
<dbReference type="RefSeq" id="WP_166410469.1">
    <property type="nucleotide sequence ID" value="NZ_CP049869.1"/>
</dbReference>
<protein>
    <submittedName>
        <fullName evidence="2">Uncharacterized protein</fullName>
    </submittedName>
</protein>
<accession>A0A6G7YMV1</accession>
<reference evidence="2 3" key="1">
    <citation type="submission" date="2020-03" db="EMBL/GenBank/DDBJ databases">
        <title>Sphingomonas sp. nov., isolated from fish.</title>
        <authorList>
            <person name="Hyun D.-W."/>
            <person name="Bae J.-W."/>
        </authorList>
    </citation>
    <scope>NUCLEOTIDE SEQUENCE [LARGE SCALE GENOMIC DNA]</scope>
    <source>
        <strain evidence="2 3">HDW15B</strain>
    </source>
</reference>
<evidence type="ECO:0000313" key="2">
    <source>
        <dbReference type="EMBL" id="QIK78075.1"/>
    </source>
</evidence>